<dbReference type="Pfam" id="PF13419">
    <property type="entry name" value="HAD_2"/>
    <property type="match status" value="1"/>
</dbReference>
<evidence type="ECO:0000256" key="1">
    <source>
        <dbReference type="ARBA" id="ARBA00022723"/>
    </source>
</evidence>
<evidence type="ECO:0000313" key="6">
    <source>
        <dbReference type="Proteomes" id="UP000192923"/>
    </source>
</evidence>
<dbReference type="SFLD" id="SFLDG01135">
    <property type="entry name" value="C1.5.6:_HAD__Beta-PGM__Phospha"/>
    <property type="match status" value="1"/>
</dbReference>
<dbReference type="InterPro" id="IPR023214">
    <property type="entry name" value="HAD_sf"/>
</dbReference>
<dbReference type="GO" id="GO:0005829">
    <property type="term" value="C:cytosol"/>
    <property type="evidence" value="ECO:0007669"/>
    <property type="project" value="TreeGrafter"/>
</dbReference>
<dbReference type="PANTHER" id="PTHR43434">
    <property type="entry name" value="PHOSPHOGLYCOLATE PHOSPHATASE"/>
    <property type="match status" value="1"/>
</dbReference>
<organism evidence="5 6">
    <name type="scientific">Methylomagnum ishizawai</name>
    <dbReference type="NCBI Taxonomy" id="1760988"/>
    <lineage>
        <taxon>Bacteria</taxon>
        <taxon>Pseudomonadati</taxon>
        <taxon>Pseudomonadota</taxon>
        <taxon>Gammaproteobacteria</taxon>
        <taxon>Methylococcales</taxon>
        <taxon>Methylococcaceae</taxon>
        <taxon>Methylomagnum</taxon>
    </lineage>
</organism>
<sequence>MRPMNAAPGIAAVLFDLDGTLLDTAPDLVFALNTTLAEAGLPPCAAAAVKPYISGGARAMLGHALGRPVATAGEPLLQRMLDLYQTHLADRTGLFEGMDTVLAELDARGLPWGIVTNKRRRFTDPLAAALRLTARTACIVSGDTTAECKPHPLPLLEASRRLGQAPERCVYIGDAAKDMEAGRRAGMTTLVAWYGYIAVDDDPLGWGADGHIHRPLDLLAWLDGGTQP</sequence>
<dbReference type="EMBL" id="FXAM01000001">
    <property type="protein sequence ID" value="SMF95368.1"/>
    <property type="molecule type" value="Genomic_DNA"/>
</dbReference>
<dbReference type="Proteomes" id="UP000192923">
    <property type="component" value="Unassembled WGS sequence"/>
</dbReference>
<keyword evidence="6" id="KW-1185">Reference proteome</keyword>
<dbReference type="GO" id="GO:0008967">
    <property type="term" value="F:phosphoglycolate phosphatase activity"/>
    <property type="evidence" value="ECO:0007669"/>
    <property type="project" value="TreeGrafter"/>
</dbReference>
<dbReference type="SUPFAM" id="SSF56784">
    <property type="entry name" value="HAD-like"/>
    <property type="match status" value="1"/>
</dbReference>
<keyword evidence="4" id="KW-0119">Carbohydrate metabolism</keyword>
<keyword evidence="1" id="KW-0479">Metal-binding</keyword>
<protein>
    <submittedName>
        <fullName evidence="5">Phosphoglycolate phosphatase</fullName>
    </submittedName>
</protein>
<dbReference type="PRINTS" id="PR00413">
    <property type="entry name" value="HADHALOGNASE"/>
</dbReference>
<name>A0A1Y6CXH2_9GAMM</name>
<evidence type="ECO:0000256" key="4">
    <source>
        <dbReference type="ARBA" id="ARBA00023277"/>
    </source>
</evidence>
<keyword evidence="2" id="KW-0378">Hydrolase</keyword>
<dbReference type="Gene3D" id="3.40.50.1000">
    <property type="entry name" value="HAD superfamily/HAD-like"/>
    <property type="match status" value="1"/>
</dbReference>
<dbReference type="InterPro" id="IPR041492">
    <property type="entry name" value="HAD_2"/>
</dbReference>
<dbReference type="STRING" id="1760988.SAMN02949497_2731"/>
<dbReference type="InterPro" id="IPR006439">
    <property type="entry name" value="HAD-SF_hydro_IA"/>
</dbReference>
<dbReference type="InterPro" id="IPR023198">
    <property type="entry name" value="PGP-like_dom2"/>
</dbReference>
<dbReference type="RefSeq" id="WP_254899376.1">
    <property type="nucleotide sequence ID" value="NZ_FXAM01000001.1"/>
</dbReference>
<dbReference type="InterPro" id="IPR050155">
    <property type="entry name" value="HAD-like_hydrolase_sf"/>
</dbReference>
<dbReference type="GO" id="GO:0046872">
    <property type="term" value="F:metal ion binding"/>
    <property type="evidence" value="ECO:0007669"/>
    <property type="project" value="UniProtKB-KW"/>
</dbReference>
<keyword evidence="3" id="KW-0460">Magnesium</keyword>
<proteinExistence type="predicted"/>
<dbReference type="PANTHER" id="PTHR43434:SF23">
    <property type="entry name" value="PHOSPHOGLYCOLATE PHOSPHATASE"/>
    <property type="match status" value="1"/>
</dbReference>
<dbReference type="InterPro" id="IPR036412">
    <property type="entry name" value="HAD-like_sf"/>
</dbReference>
<dbReference type="NCBIfam" id="TIGR01509">
    <property type="entry name" value="HAD-SF-IA-v3"/>
    <property type="match status" value="1"/>
</dbReference>
<dbReference type="AlphaFoldDB" id="A0A1Y6CXH2"/>
<evidence type="ECO:0000313" key="5">
    <source>
        <dbReference type="EMBL" id="SMF95368.1"/>
    </source>
</evidence>
<reference evidence="5 6" key="1">
    <citation type="submission" date="2016-12" db="EMBL/GenBank/DDBJ databases">
        <authorList>
            <person name="Song W.-J."/>
            <person name="Kurnit D.M."/>
        </authorList>
    </citation>
    <scope>NUCLEOTIDE SEQUENCE [LARGE SCALE GENOMIC DNA]</scope>
    <source>
        <strain evidence="5 6">175</strain>
    </source>
</reference>
<dbReference type="Gene3D" id="1.10.150.240">
    <property type="entry name" value="Putative phosphatase, domain 2"/>
    <property type="match status" value="1"/>
</dbReference>
<evidence type="ECO:0000256" key="2">
    <source>
        <dbReference type="ARBA" id="ARBA00022801"/>
    </source>
</evidence>
<dbReference type="NCBIfam" id="TIGR01549">
    <property type="entry name" value="HAD-SF-IA-v1"/>
    <property type="match status" value="1"/>
</dbReference>
<evidence type="ECO:0000256" key="3">
    <source>
        <dbReference type="ARBA" id="ARBA00022842"/>
    </source>
</evidence>
<gene>
    <name evidence="5" type="ORF">SAMN02949497_2731</name>
</gene>
<dbReference type="SFLD" id="SFLDG01129">
    <property type="entry name" value="C1.5:_HAD__Beta-PGM__Phosphata"/>
    <property type="match status" value="1"/>
</dbReference>
<accession>A0A1Y6CXH2</accession>
<dbReference type="SFLD" id="SFLDS00003">
    <property type="entry name" value="Haloacid_Dehalogenase"/>
    <property type="match status" value="1"/>
</dbReference>
<dbReference type="GO" id="GO:0006281">
    <property type="term" value="P:DNA repair"/>
    <property type="evidence" value="ECO:0007669"/>
    <property type="project" value="TreeGrafter"/>
</dbReference>